<feature type="domain" description="Neurotransmitter-gated ion-channel transmembrane" evidence="14">
    <location>
        <begin position="133"/>
        <end position="223"/>
    </location>
</feature>
<dbReference type="GO" id="GO:0005886">
    <property type="term" value="C:plasma membrane"/>
    <property type="evidence" value="ECO:0007669"/>
    <property type="project" value="UniProtKB-SubCell"/>
</dbReference>
<evidence type="ECO:0000256" key="9">
    <source>
        <dbReference type="ARBA" id="ARBA00023136"/>
    </source>
</evidence>
<keyword evidence="16" id="KW-1185">Reference proteome</keyword>
<dbReference type="InterPro" id="IPR036734">
    <property type="entry name" value="Neur_chan_lig-bd_sf"/>
</dbReference>
<evidence type="ECO:0000259" key="13">
    <source>
        <dbReference type="Pfam" id="PF02931"/>
    </source>
</evidence>
<evidence type="ECO:0000256" key="2">
    <source>
        <dbReference type="ARBA" id="ARBA00004236"/>
    </source>
</evidence>
<keyword evidence="3" id="KW-0813">Transport</keyword>
<evidence type="ECO:0000259" key="14">
    <source>
        <dbReference type="Pfam" id="PF02932"/>
    </source>
</evidence>
<keyword evidence="9 11" id="KW-0472">Membrane</keyword>
<dbReference type="InterPro" id="IPR006028">
    <property type="entry name" value="GABAA/Glycine_rcpt"/>
</dbReference>
<keyword evidence="8" id="KW-0406">Ion transport</keyword>
<dbReference type="Gene3D" id="2.70.170.10">
    <property type="entry name" value="Neurotransmitter-gated ion-channel ligand-binding domain"/>
    <property type="match status" value="1"/>
</dbReference>
<feature type="transmembrane region" description="Helical" evidence="11">
    <location>
        <begin position="155"/>
        <end position="171"/>
    </location>
</feature>
<dbReference type="SUPFAM" id="SSF90112">
    <property type="entry name" value="Neurotransmitter-gated ion-channel transmembrane pore"/>
    <property type="match status" value="1"/>
</dbReference>
<evidence type="ECO:0000256" key="3">
    <source>
        <dbReference type="ARBA" id="ARBA00022448"/>
    </source>
</evidence>
<organism evidence="15 16">
    <name type="scientific">Paralvinella palmiformis</name>
    <dbReference type="NCBI Taxonomy" id="53620"/>
    <lineage>
        <taxon>Eukaryota</taxon>
        <taxon>Metazoa</taxon>
        <taxon>Spiralia</taxon>
        <taxon>Lophotrochozoa</taxon>
        <taxon>Annelida</taxon>
        <taxon>Polychaeta</taxon>
        <taxon>Sedentaria</taxon>
        <taxon>Canalipalpata</taxon>
        <taxon>Terebellida</taxon>
        <taxon>Terebelliformia</taxon>
        <taxon>Alvinellidae</taxon>
        <taxon>Paralvinella</taxon>
    </lineage>
</organism>
<dbReference type="InterPro" id="IPR018000">
    <property type="entry name" value="Neurotransmitter_ion_chnl_CS"/>
</dbReference>
<dbReference type="AlphaFoldDB" id="A0AAD9KFM2"/>
<dbReference type="InterPro" id="IPR006029">
    <property type="entry name" value="Neurotrans-gated_channel_TM"/>
</dbReference>
<dbReference type="Proteomes" id="UP001208570">
    <property type="component" value="Unassembled WGS sequence"/>
</dbReference>
<evidence type="ECO:0000256" key="10">
    <source>
        <dbReference type="ARBA" id="ARBA00023303"/>
    </source>
</evidence>
<evidence type="ECO:0000313" key="15">
    <source>
        <dbReference type="EMBL" id="KAK2170316.1"/>
    </source>
</evidence>
<feature type="chain" id="PRO_5042251145" evidence="12">
    <location>
        <begin position="28"/>
        <end position="228"/>
    </location>
</feature>
<keyword evidence="7 11" id="KW-1133">Transmembrane helix</keyword>
<keyword evidence="5 11" id="KW-0812">Transmembrane</keyword>
<reference evidence="15" key="1">
    <citation type="journal article" date="2023" name="Mol. Biol. Evol.">
        <title>Third-Generation Sequencing Reveals the Adaptive Role of the Epigenome in Three Deep-Sea Polychaetes.</title>
        <authorList>
            <person name="Perez M."/>
            <person name="Aroh O."/>
            <person name="Sun Y."/>
            <person name="Lan Y."/>
            <person name="Juniper S.K."/>
            <person name="Young C.R."/>
            <person name="Angers B."/>
            <person name="Qian P.Y."/>
        </authorList>
    </citation>
    <scope>NUCLEOTIDE SEQUENCE</scope>
    <source>
        <strain evidence="15">P08H-3</strain>
    </source>
</reference>
<dbReference type="PANTHER" id="PTHR18945">
    <property type="entry name" value="NEUROTRANSMITTER GATED ION CHANNEL"/>
    <property type="match status" value="1"/>
</dbReference>
<name>A0AAD9KFM2_9ANNE</name>
<dbReference type="Pfam" id="PF02932">
    <property type="entry name" value="Neur_chan_memb"/>
    <property type="match status" value="1"/>
</dbReference>
<feature type="signal peptide" evidence="12">
    <location>
        <begin position="1"/>
        <end position="27"/>
    </location>
</feature>
<dbReference type="SUPFAM" id="SSF63712">
    <property type="entry name" value="Nicotinic receptor ligand binding domain-like"/>
    <property type="match status" value="1"/>
</dbReference>
<dbReference type="InterPro" id="IPR038050">
    <property type="entry name" value="Neuro_actylchol_rec"/>
</dbReference>
<feature type="domain" description="Neurotransmitter-gated ion-channel ligand-binding" evidence="13">
    <location>
        <begin position="38"/>
        <end position="125"/>
    </location>
</feature>
<dbReference type="GO" id="GO:0004888">
    <property type="term" value="F:transmembrane signaling receptor activity"/>
    <property type="evidence" value="ECO:0007669"/>
    <property type="project" value="InterPro"/>
</dbReference>
<evidence type="ECO:0000256" key="6">
    <source>
        <dbReference type="ARBA" id="ARBA00022729"/>
    </source>
</evidence>
<protein>
    <submittedName>
        <fullName evidence="15">Uncharacterized protein</fullName>
    </submittedName>
</protein>
<sequence length="228" mass="26348">MYSSRLREMDGIRCFVWILIILQVTIAADRRDQNSRYTKISATLSCPMKLHKYPMDIQHCPMKFESYGYTMDTMSFSWLPRPVDTDPDIELPQFMLEDTILYNCSQIYTSGSFPCLEIQFVLRREVGFHVLQIYIPTMLIVALSWVAFWIDIEATLARVFVGLLTVMAITTQSTNANSSLPKVSYVKAIDIWFLLCLMFVFAGLLEFVVANMLNRKQGKSKQVQHLNI</sequence>
<proteinExistence type="predicted"/>
<comment type="subcellular location">
    <subcellularLocation>
        <location evidence="2">Cell membrane</location>
    </subcellularLocation>
    <subcellularLocation>
        <location evidence="1">Membrane</location>
        <topology evidence="1">Multi-pass membrane protein</topology>
    </subcellularLocation>
</comment>
<keyword evidence="4" id="KW-1003">Cell membrane</keyword>
<dbReference type="PROSITE" id="PS00236">
    <property type="entry name" value="NEUROTR_ION_CHANNEL"/>
    <property type="match status" value="1"/>
</dbReference>
<dbReference type="Gene3D" id="1.20.58.390">
    <property type="entry name" value="Neurotransmitter-gated ion-channel transmembrane domain"/>
    <property type="match status" value="1"/>
</dbReference>
<keyword evidence="6 12" id="KW-0732">Signal</keyword>
<evidence type="ECO:0000256" key="4">
    <source>
        <dbReference type="ARBA" id="ARBA00022475"/>
    </source>
</evidence>
<evidence type="ECO:0000256" key="7">
    <source>
        <dbReference type="ARBA" id="ARBA00022989"/>
    </source>
</evidence>
<dbReference type="InterPro" id="IPR006201">
    <property type="entry name" value="Neur_channel"/>
</dbReference>
<feature type="transmembrane region" description="Helical" evidence="11">
    <location>
        <begin position="191"/>
        <end position="213"/>
    </location>
</feature>
<dbReference type="GO" id="GO:0005230">
    <property type="term" value="F:extracellular ligand-gated monoatomic ion channel activity"/>
    <property type="evidence" value="ECO:0007669"/>
    <property type="project" value="InterPro"/>
</dbReference>
<dbReference type="InterPro" id="IPR036719">
    <property type="entry name" value="Neuro-gated_channel_TM_sf"/>
</dbReference>
<evidence type="ECO:0000256" key="8">
    <source>
        <dbReference type="ARBA" id="ARBA00023065"/>
    </source>
</evidence>
<dbReference type="InterPro" id="IPR006202">
    <property type="entry name" value="Neur_chan_lig-bd"/>
</dbReference>
<dbReference type="CDD" id="cd19049">
    <property type="entry name" value="LGIC_TM_anion"/>
    <property type="match status" value="1"/>
</dbReference>
<evidence type="ECO:0000313" key="16">
    <source>
        <dbReference type="Proteomes" id="UP001208570"/>
    </source>
</evidence>
<keyword evidence="10" id="KW-0407">Ion channel</keyword>
<comment type="caution">
    <text evidence="15">The sequence shown here is derived from an EMBL/GenBank/DDBJ whole genome shotgun (WGS) entry which is preliminary data.</text>
</comment>
<dbReference type="EMBL" id="JAODUP010000003">
    <property type="protein sequence ID" value="KAK2170316.1"/>
    <property type="molecule type" value="Genomic_DNA"/>
</dbReference>
<accession>A0AAD9KFM2</accession>
<dbReference type="PRINTS" id="PR00253">
    <property type="entry name" value="GABAARECEPTR"/>
</dbReference>
<gene>
    <name evidence="15" type="ORF">LSH36_3g10049</name>
</gene>
<evidence type="ECO:0000256" key="12">
    <source>
        <dbReference type="SAM" id="SignalP"/>
    </source>
</evidence>
<feature type="transmembrane region" description="Helical" evidence="11">
    <location>
        <begin position="126"/>
        <end position="148"/>
    </location>
</feature>
<evidence type="ECO:0000256" key="5">
    <source>
        <dbReference type="ARBA" id="ARBA00022692"/>
    </source>
</evidence>
<dbReference type="Pfam" id="PF02931">
    <property type="entry name" value="Neur_chan_LBD"/>
    <property type="match status" value="1"/>
</dbReference>
<evidence type="ECO:0000256" key="11">
    <source>
        <dbReference type="SAM" id="Phobius"/>
    </source>
</evidence>
<evidence type="ECO:0000256" key="1">
    <source>
        <dbReference type="ARBA" id="ARBA00004141"/>
    </source>
</evidence>